<dbReference type="InterPro" id="IPR004839">
    <property type="entry name" value="Aminotransferase_I/II_large"/>
</dbReference>
<dbReference type="Gene3D" id="3.90.1150.10">
    <property type="entry name" value="Aspartate Aminotransferase, domain 1"/>
    <property type="match status" value="1"/>
</dbReference>
<dbReference type="PANTHER" id="PTHR46383:SF1">
    <property type="entry name" value="ASPARTATE AMINOTRANSFERASE"/>
    <property type="match status" value="1"/>
</dbReference>
<dbReference type="CDD" id="cd00609">
    <property type="entry name" value="AAT_like"/>
    <property type="match status" value="1"/>
</dbReference>
<evidence type="ECO:0000256" key="5">
    <source>
        <dbReference type="ARBA" id="ARBA00022898"/>
    </source>
</evidence>
<dbReference type="Proteomes" id="UP000502498">
    <property type="component" value="Chromosome"/>
</dbReference>
<gene>
    <name evidence="8" type="ORF">HQM25_08425</name>
</gene>
<evidence type="ECO:0000256" key="4">
    <source>
        <dbReference type="ARBA" id="ARBA00022679"/>
    </source>
</evidence>
<dbReference type="AlphaFoldDB" id="A0A7D4UI71"/>
<dbReference type="EMBL" id="CP054038">
    <property type="protein sequence ID" value="QKJ19388.1"/>
    <property type="molecule type" value="Genomic_DNA"/>
</dbReference>
<evidence type="ECO:0000313" key="8">
    <source>
        <dbReference type="EMBL" id="QKJ19388.1"/>
    </source>
</evidence>
<dbReference type="RefSeq" id="WP_172989828.1">
    <property type="nucleotide sequence ID" value="NZ_CP054038.1"/>
</dbReference>
<organism evidence="8 9">
    <name type="scientific">Microbacterium hominis</name>
    <dbReference type="NCBI Taxonomy" id="162426"/>
    <lineage>
        <taxon>Bacteria</taxon>
        <taxon>Bacillati</taxon>
        <taxon>Actinomycetota</taxon>
        <taxon>Actinomycetes</taxon>
        <taxon>Micrococcales</taxon>
        <taxon>Microbacteriaceae</taxon>
        <taxon>Microbacterium</taxon>
    </lineage>
</organism>
<keyword evidence="4 6" id="KW-0808">Transferase</keyword>
<dbReference type="EC" id="2.6.1.-" evidence="6"/>
<feature type="domain" description="Aminotransferase class I/classII large" evidence="7">
    <location>
        <begin position="54"/>
        <end position="375"/>
    </location>
</feature>
<protein>
    <recommendedName>
        <fullName evidence="6">Aminotransferase</fullName>
        <ecNumber evidence="6">2.6.1.-</ecNumber>
    </recommendedName>
</protein>
<keyword evidence="3 6" id="KW-0032">Aminotransferase</keyword>
<comment type="cofactor">
    <cofactor evidence="1 6">
        <name>pyridoxal 5'-phosphate</name>
        <dbReference type="ChEBI" id="CHEBI:597326"/>
    </cofactor>
</comment>
<dbReference type="InterPro" id="IPR015422">
    <property type="entry name" value="PyrdxlP-dep_Trfase_small"/>
</dbReference>
<accession>A0A7D4UI71</accession>
<dbReference type="PROSITE" id="PS00105">
    <property type="entry name" value="AA_TRANSFER_CLASS_1"/>
    <property type="match status" value="1"/>
</dbReference>
<dbReference type="Pfam" id="PF00155">
    <property type="entry name" value="Aminotran_1_2"/>
    <property type="match status" value="1"/>
</dbReference>
<comment type="similarity">
    <text evidence="2 6">Belongs to the class-I pyridoxal-phosphate-dependent aminotransferase family.</text>
</comment>
<evidence type="ECO:0000256" key="3">
    <source>
        <dbReference type="ARBA" id="ARBA00022576"/>
    </source>
</evidence>
<proteinExistence type="inferred from homology"/>
<dbReference type="GO" id="GO:0030170">
    <property type="term" value="F:pyridoxal phosphate binding"/>
    <property type="evidence" value="ECO:0007669"/>
    <property type="project" value="InterPro"/>
</dbReference>
<dbReference type="InterPro" id="IPR050596">
    <property type="entry name" value="AspAT/PAT-like"/>
</dbReference>
<evidence type="ECO:0000256" key="1">
    <source>
        <dbReference type="ARBA" id="ARBA00001933"/>
    </source>
</evidence>
<dbReference type="SUPFAM" id="SSF53383">
    <property type="entry name" value="PLP-dependent transferases"/>
    <property type="match status" value="1"/>
</dbReference>
<evidence type="ECO:0000259" key="7">
    <source>
        <dbReference type="Pfam" id="PF00155"/>
    </source>
</evidence>
<dbReference type="InterPro" id="IPR004838">
    <property type="entry name" value="NHTrfase_class1_PyrdxlP-BS"/>
</dbReference>
<dbReference type="InterPro" id="IPR015421">
    <property type="entry name" value="PyrdxlP-dep_Trfase_major"/>
</dbReference>
<name>A0A7D4UI71_9MICO</name>
<evidence type="ECO:0000256" key="2">
    <source>
        <dbReference type="ARBA" id="ARBA00007441"/>
    </source>
</evidence>
<dbReference type="GO" id="GO:0006520">
    <property type="term" value="P:amino acid metabolic process"/>
    <property type="evidence" value="ECO:0007669"/>
    <property type="project" value="InterPro"/>
</dbReference>
<sequence length="394" mass="41693">MPALAPHVARMPGSGVRRILELALQRPGTIILAVGEPGEIAEPAVRGAAAAAWRAGEVRYTPNGGIRPLREAIVAKLAAENALHVDLEQVWVTVGATQALHMAMALTLARGDEVLVPDPGYTTFTMNAHLLQAVPVPYALHAEHGFRPDIAELDGLVTERTRALIVNSPSNPLGATFDAATMRALLELCARHDLWLISDEVYERFAYGTPHVSPAALDGDGRVLSVFSLSKSHGLTGARVGWLVTPPGWRPTMLRVQESLVSCVDAPAQRAAVAALTEGQSAVERAAEHYRRNLEAASAALTARGLRHHVPSGAFYLWIDVSHVSGDDVAAWCERFLDESGVAVAPGSAFGASGEGWIRVCAASDRADLLEGIGRLPAPAPTAAGRTEHTGAHP</sequence>
<dbReference type="InterPro" id="IPR015424">
    <property type="entry name" value="PyrdxlP-dep_Trfase"/>
</dbReference>
<reference evidence="8 9" key="1">
    <citation type="submission" date="2020-05" db="EMBL/GenBank/DDBJ databases">
        <title>Strain PA2F3 complete genome.</title>
        <authorList>
            <person name="Kim Y.-S."/>
            <person name="Kim S.-J."/>
            <person name="Jung H.-k."/>
            <person name="Kim S.-E."/>
            <person name="Kim K.-H."/>
        </authorList>
    </citation>
    <scope>NUCLEOTIDE SEQUENCE [LARGE SCALE GENOMIC DNA]</scope>
    <source>
        <strain evidence="8 9">PA2F3</strain>
    </source>
</reference>
<dbReference type="Gene3D" id="3.40.640.10">
    <property type="entry name" value="Type I PLP-dependent aspartate aminotransferase-like (Major domain)"/>
    <property type="match status" value="1"/>
</dbReference>
<evidence type="ECO:0000256" key="6">
    <source>
        <dbReference type="RuleBase" id="RU000481"/>
    </source>
</evidence>
<dbReference type="GO" id="GO:0008483">
    <property type="term" value="F:transaminase activity"/>
    <property type="evidence" value="ECO:0007669"/>
    <property type="project" value="UniProtKB-KW"/>
</dbReference>
<keyword evidence="5" id="KW-0663">Pyridoxal phosphate</keyword>
<evidence type="ECO:0000313" key="9">
    <source>
        <dbReference type="Proteomes" id="UP000502498"/>
    </source>
</evidence>
<dbReference type="PANTHER" id="PTHR46383">
    <property type="entry name" value="ASPARTATE AMINOTRANSFERASE"/>
    <property type="match status" value="1"/>
</dbReference>